<dbReference type="PANTHER" id="PTHR47545:SF2">
    <property type="entry name" value="CC-ADDING TRNA NUCLEOTIDYLTRANSFERASE"/>
    <property type="match status" value="1"/>
</dbReference>
<keyword evidence="3" id="KW-0820">tRNA-binding</keyword>
<dbReference type="InterPro" id="IPR032828">
    <property type="entry name" value="PolyA_RNA-bd"/>
</dbReference>
<dbReference type="Pfam" id="PF01743">
    <property type="entry name" value="PolyA_pol"/>
    <property type="match status" value="1"/>
</dbReference>
<feature type="domain" description="tRNA nucleotidyltransferase/poly(A) polymerase RNA and SrmB- binding" evidence="14">
    <location>
        <begin position="162"/>
        <end position="222"/>
    </location>
</feature>
<sequence length="473" mass="55403">MMNTIIVRVLQISKELNVEIYLVGGTIRDLLLNRRTKDLDLVTVRHSRLLAEKVADILRGTFVELDDDREIYRVVLKDKILLDFSKMRGNTIEEDLYERDFTINAMAYNLRKGWPLNEGAIIDPFNGVKDLYNKTIRHMQDKVFREDPLRMLRVPRFMCQLDFDLDRETKKLIESHSHLITNVAGERIAEELFKILDENKAYYYFHLMDKQLNLLEKIFPEIVEMKKIGECKYHVLDSWTHSIYTMKEIESYIYAHGFFEDHIREAYEEHTSHIIAGNHSRLHLLKLGALFHDVGKPSVQKVDVKGRVRFKGHEITGAKLAKEYGDKLKLSVKEKELLYKYVALHMWPLVLYKKNDVSGKSLYEMFNETGKETLDILLIALADIVATRRVLNSKEEMGMFKVHIEYIANNYLTRYKPIENISKIIKGREIMEALNIPEGVIIGKMLEEIRKAIYLGEIVPTKEAVLTYIKEIY</sequence>
<dbReference type="PANTHER" id="PTHR47545">
    <property type="entry name" value="MULTIFUNCTIONAL CCA PROTEIN"/>
    <property type="match status" value="1"/>
</dbReference>
<keyword evidence="10 11" id="KW-0694">RNA-binding</keyword>
<evidence type="ECO:0000256" key="3">
    <source>
        <dbReference type="ARBA" id="ARBA00022555"/>
    </source>
</evidence>
<evidence type="ECO:0000256" key="2">
    <source>
        <dbReference type="ARBA" id="ARBA00007265"/>
    </source>
</evidence>
<dbReference type="Pfam" id="PF01966">
    <property type="entry name" value="HD"/>
    <property type="match status" value="1"/>
</dbReference>
<dbReference type="Gene3D" id="1.10.246.80">
    <property type="match status" value="1"/>
</dbReference>
<name>A0A239EM98_9FIRM</name>
<dbReference type="SUPFAM" id="SSF81301">
    <property type="entry name" value="Nucleotidyltransferase"/>
    <property type="match status" value="1"/>
</dbReference>
<dbReference type="Gene3D" id="1.10.3090.10">
    <property type="entry name" value="cca-adding enzyme, domain 2"/>
    <property type="match status" value="1"/>
</dbReference>
<evidence type="ECO:0000259" key="13">
    <source>
        <dbReference type="Pfam" id="PF01966"/>
    </source>
</evidence>
<evidence type="ECO:0000259" key="14">
    <source>
        <dbReference type="Pfam" id="PF12627"/>
    </source>
</evidence>
<dbReference type="InterPro" id="IPR006674">
    <property type="entry name" value="HD_domain"/>
</dbReference>
<dbReference type="GO" id="GO:0016779">
    <property type="term" value="F:nucleotidyltransferase activity"/>
    <property type="evidence" value="ECO:0007669"/>
    <property type="project" value="UniProtKB-KW"/>
</dbReference>
<keyword evidence="6" id="KW-0548">Nucleotidyltransferase</keyword>
<keyword evidence="9" id="KW-0460">Magnesium</keyword>
<dbReference type="NCBIfam" id="TIGR00277">
    <property type="entry name" value="HDIG"/>
    <property type="match status" value="1"/>
</dbReference>
<protein>
    <submittedName>
        <fullName evidence="15">Poly(A) polymerase</fullName>
    </submittedName>
</protein>
<dbReference type="InterPro" id="IPR002646">
    <property type="entry name" value="PolA_pol_head_dom"/>
</dbReference>
<dbReference type="GO" id="GO:0000049">
    <property type="term" value="F:tRNA binding"/>
    <property type="evidence" value="ECO:0007669"/>
    <property type="project" value="UniProtKB-KW"/>
</dbReference>
<evidence type="ECO:0000256" key="4">
    <source>
        <dbReference type="ARBA" id="ARBA00022679"/>
    </source>
</evidence>
<dbReference type="Gene3D" id="3.30.460.10">
    <property type="entry name" value="Beta Polymerase, domain 2"/>
    <property type="match status" value="1"/>
</dbReference>
<evidence type="ECO:0000313" key="15">
    <source>
        <dbReference type="EMBL" id="SNS45408.1"/>
    </source>
</evidence>
<evidence type="ECO:0000313" key="16">
    <source>
        <dbReference type="Proteomes" id="UP000198304"/>
    </source>
</evidence>
<evidence type="ECO:0000256" key="7">
    <source>
        <dbReference type="ARBA" id="ARBA00022723"/>
    </source>
</evidence>
<dbReference type="GO" id="GO:0046872">
    <property type="term" value="F:metal ion binding"/>
    <property type="evidence" value="ECO:0007669"/>
    <property type="project" value="UniProtKB-KW"/>
</dbReference>
<feature type="domain" description="Poly A polymerase head" evidence="12">
    <location>
        <begin position="20"/>
        <end position="137"/>
    </location>
</feature>
<evidence type="ECO:0000256" key="10">
    <source>
        <dbReference type="ARBA" id="ARBA00022884"/>
    </source>
</evidence>
<keyword evidence="4 11" id="KW-0808">Transferase</keyword>
<dbReference type="Proteomes" id="UP000198304">
    <property type="component" value="Unassembled WGS sequence"/>
</dbReference>
<proteinExistence type="inferred from homology"/>
<evidence type="ECO:0000256" key="11">
    <source>
        <dbReference type="RuleBase" id="RU003953"/>
    </source>
</evidence>
<feature type="domain" description="HD" evidence="13">
    <location>
        <begin position="281"/>
        <end position="352"/>
    </location>
</feature>
<dbReference type="EMBL" id="FZOJ01000010">
    <property type="protein sequence ID" value="SNS45408.1"/>
    <property type="molecule type" value="Genomic_DNA"/>
</dbReference>
<dbReference type="CDD" id="cd05398">
    <property type="entry name" value="NT_ClassII-CCAase"/>
    <property type="match status" value="1"/>
</dbReference>
<dbReference type="GO" id="GO:0000166">
    <property type="term" value="F:nucleotide binding"/>
    <property type="evidence" value="ECO:0007669"/>
    <property type="project" value="UniProtKB-KW"/>
</dbReference>
<reference evidence="15 16" key="1">
    <citation type="submission" date="2017-06" db="EMBL/GenBank/DDBJ databases">
        <authorList>
            <person name="Kim H.J."/>
            <person name="Triplett B.A."/>
        </authorList>
    </citation>
    <scope>NUCLEOTIDE SEQUENCE [LARGE SCALE GENOMIC DNA]</scope>
    <source>
        <strain evidence="15 16">SCA</strain>
    </source>
</reference>
<evidence type="ECO:0000259" key="12">
    <source>
        <dbReference type="Pfam" id="PF01743"/>
    </source>
</evidence>
<evidence type="ECO:0000256" key="5">
    <source>
        <dbReference type="ARBA" id="ARBA00022694"/>
    </source>
</evidence>
<evidence type="ECO:0000256" key="9">
    <source>
        <dbReference type="ARBA" id="ARBA00022842"/>
    </source>
</evidence>
<dbReference type="InterPro" id="IPR043519">
    <property type="entry name" value="NT_sf"/>
</dbReference>
<dbReference type="AlphaFoldDB" id="A0A239EM98"/>
<keyword evidence="5" id="KW-0819">tRNA processing</keyword>
<keyword evidence="8" id="KW-0547">Nucleotide-binding</keyword>
<dbReference type="GO" id="GO:0008033">
    <property type="term" value="P:tRNA processing"/>
    <property type="evidence" value="ECO:0007669"/>
    <property type="project" value="UniProtKB-KW"/>
</dbReference>
<comment type="similarity">
    <text evidence="2 11">Belongs to the tRNA nucleotidyltransferase/poly(A) polymerase family.</text>
</comment>
<dbReference type="Pfam" id="PF12627">
    <property type="entry name" value="PolyA_pol_RNAbd"/>
    <property type="match status" value="1"/>
</dbReference>
<dbReference type="InterPro" id="IPR006675">
    <property type="entry name" value="HDIG_dom"/>
</dbReference>
<comment type="cofactor">
    <cofactor evidence="1">
        <name>Mg(2+)</name>
        <dbReference type="ChEBI" id="CHEBI:18420"/>
    </cofactor>
</comment>
<evidence type="ECO:0000256" key="6">
    <source>
        <dbReference type="ARBA" id="ARBA00022695"/>
    </source>
</evidence>
<organism evidence="15 16">
    <name type="scientific">Anaerovirgula multivorans</name>
    <dbReference type="NCBI Taxonomy" id="312168"/>
    <lineage>
        <taxon>Bacteria</taxon>
        <taxon>Bacillati</taxon>
        <taxon>Bacillota</taxon>
        <taxon>Clostridia</taxon>
        <taxon>Peptostreptococcales</taxon>
        <taxon>Natronincolaceae</taxon>
        <taxon>Anaerovirgula</taxon>
    </lineage>
</organism>
<dbReference type="SUPFAM" id="SSF81891">
    <property type="entry name" value="Poly A polymerase C-terminal region-like"/>
    <property type="match status" value="1"/>
</dbReference>
<keyword evidence="7" id="KW-0479">Metal-binding</keyword>
<dbReference type="InterPro" id="IPR003607">
    <property type="entry name" value="HD/PDEase_dom"/>
</dbReference>
<accession>A0A239EM98</accession>
<evidence type="ECO:0000256" key="1">
    <source>
        <dbReference type="ARBA" id="ARBA00001946"/>
    </source>
</evidence>
<dbReference type="CDD" id="cd00077">
    <property type="entry name" value="HDc"/>
    <property type="match status" value="1"/>
</dbReference>
<evidence type="ECO:0000256" key="8">
    <source>
        <dbReference type="ARBA" id="ARBA00022741"/>
    </source>
</evidence>
<gene>
    <name evidence="15" type="ORF">SAMN05446037_101098</name>
</gene>
<dbReference type="InterPro" id="IPR050124">
    <property type="entry name" value="tRNA_CCA-adding_enzyme"/>
</dbReference>
<keyword evidence="16" id="KW-1185">Reference proteome</keyword>